<name>A0A0S4L156_9BACT</name>
<accession>A0A0S4L156</accession>
<keyword evidence="1" id="KW-0472">Membrane</keyword>
<evidence type="ECO:0000256" key="1">
    <source>
        <dbReference type="SAM" id="Phobius"/>
    </source>
</evidence>
<dbReference type="EMBL" id="CZQA01000001">
    <property type="protein sequence ID" value="CUS31255.1"/>
    <property type="molecule type" value="Genomic_DNA"/>
</dbReference>
<dbReference type="Proteomes" id="UP000199032">
    <property type="component" value="Unassembled WGS sequence"/>
</dbReference>
<evidence type="ECO:0000313" key="2">
    <source>
        <dbReference type="EMBL" id="CUS31255.1"/>
    </source>
</evidence>
<keyword evidence="1" id="KW-0812">Transmembrane</keyword>
<dbReference type="InterPro" id="IPR037185">
    <property type="entry name" value="EmrE-like"/>
</dbReference>
<proteinExistence type="predicted"/>
<evidence type="ECO:0000313" key="3">
    <source>
        <dbReference type="Proteomes" id="UP000199032"/>
    </source>
</evidence>
<keyword evidence="3" id="KW-1185">Reference proteome</keyword>
<gene>
    <name evidence="2" type="ORF">COMA1_10015</name>
</gene>
<sequence length="37" mass="3909">MSALILGEAIGLIEIIGICLILAGVWVVNRQTAELKS</sequence>
<reference evidence="2 3" key="1">
    <citation type="submission" date="2015-10" db="EMBL/GenBank/DDBJ databases">
        <authorList>
            <person name="Gilbert D.G."/>
        </authorList>
    </citation>
    <scope>NUCLEOTIDE SEQUENCE [LARGE SCALE GENOMIC DNA]</scope>
    <source>
        <strain evidence="2">COMA1</strain>
    </source>
</reference>
<dbReference type="Gene3D" id="1.10.3730.20">
    <property type="match status" value="1"/>
</dbReference>
<organism evidence="2 3">
    <name type="scientific">Candidatus Nitrospira nitrosa</name>
    <dbReference type="NCBI Taxonomy" id="1742972"/>
    <lineage>
        <taxon>Bacteria</taxon>
        <taxon>Pseudomonadati</taxon>
        <taxon>Nitrospirota</taxon>
        <taxon>Nitrospiria</taxon>
        <taxon>Nitrospirales</taxon>
        <taxon>Nitrospiraceae</taxon>
        <taxon>Nitrospira</taxon>
    </lineage>
</organism>
<dbReference type="STRING" id="1742972.COMA1_10015"/>
<protein>
    <submittedName>
        <fullName evidence="2">Multidrug resistance protein EbrB</fullName>
    </submittedName>
</protein>
<feature type="transmembrane region" description="Helical" evidence="1">
    <location>
        <begin position="6"/>
        <end position="28"/>
    </location>
</feature>
<dbReference type="AlphaFoldDB" id="A0A0S4L156"/>
<dbReference type="SUPFAM" id="SSF103481">
    <property type="entry name" value="Multidrug resistance efflux transporter EmrE"/>
    <property type="match status" value="1"/>
</dbReference>
<keyword evidence="1" id="KW-1133">Transmembrane helix</keyword>